<gene>
    <name evidence="1" type="ORF">SFMTTN_1001</name>
</gene>
<dbReference type="Proteomes" id="UP000286806">
    <property type="component" value="Unassembled WGS sequence"/>
</dbReference>
<name>A0A401JC64_9PROT</name>
<evidence type="ECO:0000313" key="2">
    <source>
        <dbReference type="Proteomes" id="UP000286806"/>
    </source>
</evidence>
<evidence type="ECO:0008006" key="3">
    <source>
        <dbReference type="Google" id="ProtNLM"/>
    </source>
</evidence>
<protein>
    <recommendedName>
        <fullName evidence="3">DUF3024 domain-containing protein</fullName>
    </recommendedName>
</protein>
<organism evidence="1 2">
    <name type="scientific">Sulfuriferula multivorans</name>
    <dbReference type="NCBI Taxonomy" id="1559896"/>
    <lineage>
        <taxon>Bacteria</taxon>
        <taxon>Pseudomonadati</taxon>
        <taxon>Pseudomonadota</taxon>
        <taxon>Betaproteobacteria</taxon>
        <taxon>Nitrosomonadales</taxon>
        <taxon>Sulfuricellaceae</taxon>
        <taxon>Sulfuriferula</taxon>
    </lineage>
</organism>
<comment type="caution">
    <text evidence="1">The sequence shown here is derived from an EMBL/GenBank/DDBJ whole genome shotgun (WGS) entry which is preliminary data.</text>
</comment>
<dbReference type="OrthoDB" id="5566889at2"/>
<evidence type="ECO:0000313" key="1">
    <source>
        <dbReference type="EMBL" id="GBL45197.1"/>
    </source>
</evidence>
<proteinExistence type="predicted"/>
<reference evidence="1 2" key="1">
    <citation type="journal article" date="2019" name="Front. Microbiol.">
        <title>Genomes of Neutrophilic Sulfur-Oxidizing Chemolithoautotrophs Representing 9 Proteobacterial Species From 8 Genera.</title>
        <authorList>
            <person name="Watanabe T."/>
            <person name="Kojima H."/>
            <person name="Umezawa K."/>
            <person name="Hori C."/>
            <person name="Takasuka T.E."/>
            <person name="Kato Y."/>
            <person name="Fukui M."/>
        </authorList>
    </citation>
    <scope>NUCLEOTIDE SEQUENCE [LARGE SCALE GENOMIC DNA]</scope>
    <source>
        <strain evidence="1 2">TTN</strain>
    </source>
</reference>
<keyword evidence="2" id="KW-1185">Reference proteome</keyword>
<dbReference type="AlphaFoldDB" id="A0A401JC64"/>
<accession>A0A401JC64</accession>
<dbReference type="Pfam" id="PF11225">
    <property type="entry name" value="DUF3024"/>
    <property type="match status" value="1"/>
</dbReference>
<dbReference type="RefSeq" id="WP_124704021.1">
    <property type="nucleotide sequence ID" value="NZ_BGOW01000006.1"/>
</dbReference>
<sequence length="105" mass="12538">MHPNDVDRKRIERALATRVRYRYVSPEVQADEAGYRIQSPCCSRNIDKSGGVIDIARLEYVADSRAWRLYRKDHAQREWQFYGEFGALNELLQFLNRDPDRSFWQ</sequence>
<dbReference type="EMBL" id="BGOW01000006">
    <property type="protein sequence ID" value="GBL45197.1"/>
    <property type="molecule type" value="Genomic_DNA"/>
</dbReference>
<dbReference type="InterPro" id="IPR021388">
    <property type="entry name" value="DUF3024"/>
</dbReference>